<dbReference type="InterPro" id="IPR000014">
    <property type="entry name" value="PAS"/>
</dbReference>
<evidence type="ECO:0000256" key="2">
    <source>
        <dbReference type="ARBA" id="ARBA00012438"/>
    </source>
</evidence>
<dbReference type="EMBL" id="JAUSVV010000008">
    <property type="protein sequence ID" value="MDQ0443851.1"/>
    <property type="molecule type" value="Genomic_DNA"/>
</dbReference>
<dbReference type="EC" id="2.7.13.3" evidence="2"/>
<keyword evidence="5" id="KW-0418">Kinase</keyword>
<dbReference type="Gene3D" id="2.10.70.100">
    <property type="match status" value="1"/>
</dbReference>
<dbReference type="Pfam" id="PF08447">
    <property type="entry name" value="PAS_3"/>
    <property type="match status" value="1"/>
</dbReference>
<keyword evidence="8" id="KW-1185">Reference proteome</keyword>
<evidence type="ECO:0000259" key="6">
    <source>
        <dbReference type="Pfam" id="PF08447"/>
    </source>
</evidence>
<dbReference type="Gene3D" id="3.30.450.20">
    <property type="entry name" value="PAS domain"/>
    <property type="match status" value="1"/>
</dbReference>
<name>A0ABU0HNG0_9HYPH</name>
<evidence type="ECO:0000256" key="1">
    <source>
        <dbReference type="ARBA" id="ARBA00000085"/>
    </source>
</evidence>
<dbReference type="InterPro" id="IPR013655">
    <property type="entry name" value="PAS_fold_3"/>
</dbReference>
<dbReference type="PANTHER" id="PTHR43304">
    <property type="entry name" value="PHYTOCHROME-LIKE PROTEIN CPH1"/>
    <property type="match status" value="1"/>
</dbReference>
<organism evidence="7 8">
    <name type="scientific">Methylobacterium persicinum</name>
    <dbReference type="NCBI Taxonomy" id="374426"/>
    <lineage>
        <taxon>Bacteria</taxon>
        <taxon>Pseudomonadati</taxon>
        <taxon>Pseudomonadota</taxon>
        <taxon>Alphaproteobacteria</taxon>
        <taxon>Hyphomicrobiales</taxon>
        <taxon>Methylobacteriaceae</taxon>
        <taxon>Methylobacterium</taxon>
    </lineage>
</organism>
<evidence type="ECO:0000313" key="7">
    <source>
        <dbReference type="EMBL" id="MDQ0443851.1"/>
    </source>
</evidence>
<reference evidence="7 8" key="1">
    <citation type="submission" date="2023-07" db="EMBL/GenBank/DDBJ databases">
        <title>Genomic Encyclopedia of Type Strains, Phase IV (KMG-IV): sequencing the most valuable type-strain genomes for metagenomic binning, comparative biology and taxonomic classification.</title>
        <authorList>
            <person name="Goeker M."/>
        </authorList>
    </citation>
    <scope>NUCLEOTIDE SEQUENCE [LARGE SCALE GENOMIC DNA]</scope>
    <source>
        <strain evidence="7 8">DSM 19562</strain>
    </source>
</reference>
<keyword evidence="3" id="KW-0597">Phosphoprotein</keyword>
<accession>A0ABU0HNG0</accession>
<dbReference type="Proteomes" id="UP001236369">
    <property type="component" value="Unassembled WGS sequence"/>
</dbReference>
<comment type="caution">
    <text evidence="7">The sequence shown here is derived from an EMBL/GenBank/DDBJ whole genome shotgun (WGS) entry which is preliminary data.</text>
</comment>
<dbReference type="InterPro" id="IPR035965">
    <property type="entry name" value="PAS-like_dom_sf"/>
</dbReference>
<dbReference type="RefSeq" id="WP_238248415.1">
    <property type="nucleotide sequence ID" value="NZ_BPQX01000018.1"/>
</dbReference>
<evidence type="ECO:0000313" key="8">
    <source>
        <dbReference type="Proteomes" id="UP001236369"/>
    </source>
</evidence>
<comment type="catalytic activity">
    <reaction evidence="1">
        <text>ATP + protein L-histidine = ADP + protein N-phospho-L-histidine.</text>
        <dbReference type="EC" id="2.7.13.3"/>
    </reaction>
</comment>
<evidence type="ECO:0000256" key="5">
    <source>
        <dbReference type="ARBA" id="ARBA00022777"/>
    </source>
</evidence>
<protein>
    <recommendedName>
        <fullName evidence="2">histidine kinase</fullName>
        <ecNumber evidence="2">2.7.13.3</ecNumber>
    </recommendedName>
</protein>
<proteinExistence type="predicted"/>
<feature type="domain" description="PAS fold-3" evidence="6">
    <location>
        <begin position="53"/>
        <end position="122"/>
    </location>
</feature>
<evidence type="ECO:0000256" key="4">
    <source>
        <dbReference type="ARBA" id="ARBA00022679"/>
    </source>
</evidence>
<evidence type="ECO:0000256" key="3">
    <source>
        <dbReference type="ARBA" id="ARBA00022553"/>
    </source>
</evidence>
<dbReference type="InterPro" id="IPR052162">
    <property type="entry name" value="Sensor_kinase/Photoreceptor"/>
</dbReference>
<dbReference type="SUPFAM" id="SSF55785">
    <property type="entry name" value="PYP-like sensor domain (PAS domain)"/>
    <property type="match status" value="1"/>
</dbReference>
<gene>
    <name evidence="7" type="ORF">QO016_003357</name>
</gene>
<dbReference type="PANTHER" id="PTHR43304:SF1">
    <property type="entry name" value="PAC DOMAIN-CONTAINING PROTEIN"/>
    <property type="match status" value="1"/>
</dbReference>
<dbReference type="CDD" id="cd00130">
    <property type="entry name" value="PAS"/>
    <property type="match status" value="1"/>
</dbReference>
<keyword evidence="4" id="KW-0808">Transferase</keyword>
<sequence length="194" mass="21727">METEFYESYEGLRSALDASGVVGVWDWDIVRRTARYDRGAAFLLALDPGLAGQSLHGDTAMVGIHPEDREWLKTGYQRALHGGGLFLSEYRVILPSMGTRWLLSRGRIYQDELGRPVRCKGILIDITDTREDSRGYLARTEARSEHPLDRAATLLLDARKAIDEVGGEGQSHLRVVLDLALFEVGAHLARRARH</sequence>